<organism evidence="2 3">
    <name type="scientific">Micromonospora sicca</name>
    <dbReference type="NCBI Taxonomy" id="2202420"/>
    <lineage>
        <taxon>Bacteria</taxon>
        <taxon>Bacillati</taxon>
        <taxon>Actinomycetota</taxon>
        <taxon>Actinomycetes</taxon>
        <taxon>Micromonosporales</taxon>
        <taxon>Micromonosporaceae</taxon>
        <taxon>Micromonospora</taxon>
    </lineage>
</organism>
<evidence type="ECO:0000259" key="1">
    <source>
        <dbReference type="Pfam" id="PF14280"/>
    </source>
</evidence>
<accession>A0A317DC76</accession>
<dbReference type="InterPro" id="IPR025375">
    <property type="entry name" value="DUF4365"/>
</dbReference>
<comment type="caution">
    <text evidence="2">The sequence shown here is derived from an EMBL/GenBank/DDBJ whole genome shotgun (WGS) entry which is preliminary data.</text>
</comment>
<dbReference type="Proteomes" id="UP000246050">
    <property type="component" value="Unassembled WGS sequence"/>
</dbReference>
<reference evidence="2 3" key="1">
    <citation type="submission" date="2018-05" db="EMBL/GenBank/DDBJ databases">
        <title>Micromonosporas from Atacama Desert.</title>
        <authorList>
            <person name="Carro L."/>
            <person name="Golinska P."/>
            <person name="Klenk H.-P."/>
            <person name="Goodfellow M."/>
        </authorList>
    </citation>
    <scope>NUCLEOTIDE SEQUENCE [LARGE SCALE GENOMIC DNA]</scope>
    <source>
        <strain evidence="2 3">4G51</strain>
    </source>
</reference>
<dbReference type="OrthoDB" id="4951670at2"/>
<dbReference type="EMBL" id="QGKS01000289">
    <property type="protein sequence ID" value="PWR12481.1"/>
    <property type="molecule type" value="Genomic_DNA"/>
</dbReference>
<name>A0A317DC76_9ACTN</name>
<evidence type="ECO:0000313" key="2">
    <source>
        <dbReference type="EMBL" id="PWR12481.1"/>
    </source>
</evidence>
<dbReference type="RefSeq" id="WP_109803737.1">
    <property type="nucleotide sequence ID" value="NZ_QGKS01000289.1"/>
</dbReference>
<gene>
    <name evidence="2" type="ORF">DKT69_23865</name>
</gene>
<proteinExistence type="predicted"/>
<dbReference type="Pfam" id="PF14280">
    <property type="entry name" value="DUF4365"/>
    <property type="match status" value="1"/>
</dbReference>
<evidence type="ECO:0000313" key="3">
    <source>
        <dbReference type="Proteomes" id="UP000246050"/>
    </source>
</evidence>
<protein>
    <recommendedName>
        <fullName evidence="1">DUF4365 domain-containing protein</fullName>
    </recommendedName>
</protein>
<sequence>MPKQKPSAKVASRGVTRAKLYVEEELDWLFREQPTEDFGIDAHVEVVDGEDVRGRLIALQIKSGKSWFGEPTTGGWWFRPDDDHVRYWKRHSLPVAVVLYNPATKLCHWQLVTDVTLARSKTGGWKLLVPETQMLNADAAKAWRAAAEGDPYELRLRELRLARPWMELLAQGKRLVVDFEEWINKSSGRGSISIGIDNEDGSDPEELVTWHLFVGPTNYAEAVPKMFAWADADVHEETYDDAEHDMYEAECSIWDEGDQFFTQSFSDWRRVHSARGIRPYNNAAGEVDYYRLELTLNELGKAFLIVDEFAGSDLRQLTL</sequence>
<dbReference type="AlphaFoldDB" id="A0A317DC76"/>
<feature type="domain" description="DUF4365" evidence="1">
    <location>
        <begin position="13"/>
        <end position="145"/>
    </location>
</feature>